<dbReference type="Gene3D" id="3.60.10.10">
    <property type="entry name" value="Endonuclease/exonuclease/phosphatase"/>
    <property type="match status" value="1"/>
</dbReference>
<dbReference type="EMBL" id="JAVFWL010000006">
    <property type="protein sequence ID" value="KAK6763969.1"/>
    <property type="molecule type" value="Genomic_DNA"/>
</dbReference>
<gene>
    <name evidence="1" type="primary">Necator_chrX.g24506</name>
    <name evidence="1" type="ORF">RB195_024341</name>
</gene>
<protein>
    <recommendedName>
        <fullName evidence="3">Endonuclease/exonuclease/phosphatase domain-containing protein</fullName>
    </recommendedName>
</protein>
<name>A0ABR1EMW3_NECAM</name>
<evidence type="ECO:0008006" key="3">
    <source>
        <dbReference type="Google" id="ProtNLM"/>
    </source>
</evidence>
<accession>A0ABR1EMW3</accession>
<proteinExistence type="predicted"/>
<comment type="caution">
    <text evidence="1">The sequence shown here is derived from an EMBL/GenBank/DDBJ whole genome shotgun (WGS) entry which is preliminary data.</text>
</comment>
<keyword evidence="2" id="KW-1185">Reference proteome</keyword>
<organism evidence="1 2">
    <name type="scientific">Necator americanus</name>
    <name type="common">Human hookworm</name>
    <dbReference type="NCBI Taxonomy" id="51031"/>
    <lineage>
        <taxon>Eukaryota</taxon>
        <taxon>Metazoa</taxon>
        <taxon>Ecdysozoa</taxon>
        <taxon>Nematoda</taxon>
        <taxon>Chromadorea</taxon>
        <taxon>Rhabditida</taxon>
        <taxon>Rhabditina</taxon>
        <taxon>Rhabditomorpha</taxon>
        <taxon>Strongyloidea</taxon>
        <taxon>Ancylostomatidae</taxon>
        <taxon>Bunostominae</taxon>
        <taxon>Necator</taxon>
    </lineage>
</organism>
<dbReference type="SUPFAM" id="SSF56219">
    <property type="entry name" value="DNase I-like"/>
    <property type="match status" value="1"/>
</dbReference>
<evidence type="ECO:0000313" key="2">
    <source>
        <dbReference type="Proteomes" id="UP001303046"/>
    </source>
</evidence>
<reference evidence="1 2" key="1">
    <citation type="submission" date="2023-08" db="EMBL/GenBank/DDBJ databases">
        <title>A Necator americanus chromosomal reference genome.</title>
        <authorList>
            <person name="Ilik V."/>
            <person name="Petrzelkova K.J."/>
            <person name="Pardy F."/>
            <person name="Fuh T."/>
            <person name="Niatou-Singa F.S."/>
            <person name="Gouil Q."/>
            <person name="Baker L."/>
            <person name="Ritchie M.E."/>
            <person name="Jex A.R."/>
            <person name="Gazzola D."/>
            <person name="Li H."/>
            <person name="Toshio Fujiwara R."/>
            <person name="Zhan B."/>
            <person name="Aroian R.V."/>
            <person name="Pafco B."/>
            <person name="Schwarz E.M."/>
        </authorList>
    </citation>
    <scope>NUCLEOTIDE SEQUENCE [LARGE SCALE GENOMIC DNA]</scope>
    <source>
        <strain evidence="1 2">Aroian</strain>
        <tissue evidence="1">Whole animal</tissue>
    </source>
</reference>
<sequence length="151" mass="17013">MLMRKKVGDCAIAVRYNYNNVVGEFGSTSPKCAFVRLRDRRERNLWIVSAHAHTETAEDNIKDAEDNTFYDELNALISKIPSQQVVIVGIDANAKMGLEQQSDVLKKWYYPTSDVGARRTTATAWSTGFIMLPRLRGIIDAISSRGWGQPF</sequence>
<dbReference type="Proteomes" id="UP001303046">
    <property type="component" value="Unassembled WGS sequence"/>
</dbReference>
<evidence type="ECO:0000313" key="1">
    <source>
        <dbReference type="EMBL" id="KAK6763969.1"/>
    </source>
</evidence>
<dbReference type="InterPro" id="IPR036691">
    <property type="entry name" value="Endo/exonu/phosph_ase_sf"/>
</dbReference>